<feature type="domain" description="Heterokaryon incompatibility" evidence="1">
    <location>
        <begin position="31"/>
        <end position="140"/>
    </location>
</feature>
<comment type="caution">
    <text evidence="2">The sequence shown here is derived from an EMBL/GenBank/DDBJ whole genome shotgun (WGS) entry which is preliminary data.</text>
</comment>
<accession>A0A9P4HJ03</accession>
<dbReference type="PANTHER" id="PTHR33112">
    <property type="entry name" value="DOMAIN PROTEIN, PUTATIVE-RELATED"/>
    <property type="match status" value="1"/>
</dbReference>
<reference evidence="2" key="1">
    <citation type="journal article" date="2020" name="Stud. Mycol.">
        <title>101 Dothideomycetes genomes: a test case for predicting lifestyles and emergence of pathogens.</title>
        <authorList>
            <person name="Haridas S."/>
            <person name="Albert R."/>
            <person name="Binder M."/>
            <person name="Bloem J."/>
            <person name="Labutti K."/>
            <person name="Salamov A."/>
            <person name="Andreopoulos B."/>
            <person name="Baker S."/>
            <person name="Barry K."/>
            <person name="Bills G."/>
            <person name="Bluhm B."/>
            <person name="Cannon C."/>
            <person name="Castanera R."/>
            <person name="Culley D."/>
            <person name="Daum C."/>
            <person name="Ezra D."/>
            <person name="Gonzalez J."/>
            <person name="Henrissat B."/>
            <person name="Kuo A."/>
            <person name="Liang C."/>
            <person name="Lipzen A."/>
            <person name="Lutzoni F."/>
            <person name="Magnuson J."/>
            <person name="Mondo S."/>
            <person name="Nolan M."/>
            <person name="Ohm R."/>
            <person name="Pangilinan J."/>
            <person name="Park H.-J."/>
            <person name="Ramirez L."/>
            <person name="Alfaro M."/>
            <person name="Sun H."/>
            <person name="Tritt A."/>
            <person name="Yoshinaga Y."/>
            <person name="Zwiers L.-H."/>
            <person name="Turgeon B."/>
            <person name="Goodwin S."/>
            <person name="Spatafora J."/>
            <person name="Crous P."/>
            <person name="Grigoriev I."/>
        </authorList>
    </citation>
    <scope>NUCLEOTIDE SEQUENCE</scope>
    <source>
        <strain evidence="2">CBS 110217</strain>
    </source>
</reference>
<dbReference type="AlphaFoldDB" id="A0A9P4HJ03"/>
<dbReference type="PANTHER" id="PTHR33112:SF16">
    <property type="entry name" value="HETEROKARYON INCOMPATIBILITY DOMAIN-CONTAINING PROTEIN"/>
    <property type="match status" value="1"/>
</dbReference>
<dbReference type="InterPro" id="IPR010730">
    <property type="entry name" value="HET"/>
</dbReference>
<dbReference type="Proteomes" id="UP000799777">
    <property type="component" value="Unassembled WGS sequence"/>
</dbReference>
<organism evidence="2 3">
    <name type="scientific">Setomelanomma holmii</name>
    <dbReference type="NCBI Taxonomy" id="210430"/>
    <lineage>
        <taxon>Eukaryota</taxon>
        <taxon>Fungi</taxon>
        <taxon>Dikarya</taxon>
        <taxon>Ascomycota</taxon>
        <taxon>Pezizomycotina</taxon>
        <taxon>Dothideomycetes</taxon>
        <taxon>Pleosporomycetidae</taxon>
        <taxon>Pleosporales</taxon>
        <taxon>Pleosporineae</taxon>
        <taxon>Phaeosphaeriaceae</taxon>
        <taxon>Setomelanomma</taxon>
    </lineage>
</organism>
<proteinExistence type="predicted"/>
<evidence type="ECO:0000259" key="1">
    <source>
        <dbReference type="Pfam" id="PF06985"/>
    </source>
</evidence>
<gene>
    <name evidence="2" type="ORF">EK21DRAFT_96120</name>
</gene>
<dbReference type="EMBL" id="ML978155">
    <property type="protein sequence ID" value="KAF2036146.1"/>
    <property type="molecule type" value="Genomic_DNA"/>
</dbReference>
<name>A0A9P4HJ03_9PLEO</name>
<evidence type="ECO:0000313" key="2">
    <source>
        <dbReference type="EMBL" id="KAF2036146.1"/>
    </source>
</evidence>
<evidence type="ECO:0000313" key="3">
    <source>
        <dbReference type="Proteomes" id="UP000799777"/>
    </source>
</evidence>
<protein>
    <submittedName>
        <fullName evidence="2">HET-domain-containing protein</fullName>
    </submittedName>
</protein>
<sequence length="273" mass="31110">MLPKRVLDLKVSSNDQNALKLFESNGICASYMCLSYCWGLKGCDFKTTSRNLNAYQRKIAFEDLPTTVREAVIFTRWLGIRYLWIDALYIIQDSRSEWERESGCMASIYENSFFTLSAARAADSGGGFFSNTNCSAQQTDLFCEEKGSGVDATFPLLSCAWAFQERILSPRILHFGDKELDWECRRLDCLRQRKLLVEKYSEHHLTFATDRLPAMSGLVKQIQRNELVSNYVAGIWDNDPGALLWHIRGDPLQPTPTYIAPSWSWASSGKIAR</sequence>
<keyword evidence="3" id="KW-1185">Reference proteome</keyword>
<dbReference type="OrthoDB" id="3486565at2759"/>
<dbReference type="Pfam" id="PF06985">
    <property type="entry name" value="HET"/>
    <property type="match status" value="1"/>
</dbReference>